<dbReference type="InterPro" id="IPR003593">
    <property type="entry name" value="AAA+_ATPase"/>
</dbReference>
<proteinExistence type="predicted"/>
<evidence type="ECO:0000313" key="5">
    <source>
        <dbReference type="EMBL" id="NKN33758.1"/>
    </source>
</evidence>
<protein>
    <submittedName>
        <fullName evidence="5">ABC transporter ATP-binding protein</fullName>
    </submittedName>
</protein>
<name>A0ABX1I949_9GAMM</name>
<dbReference type="PROSITE" id="PS00211">
    <property type="entry name" value="ABC_TRANSPORTER_1"/>
    <property type="match status" value="1"/>
</dbReference>
<dbReference type="PANTHER" id="PTHR42781:SF4">
    <property type="entry name" value="SPERMIDINE_PUTRESCINE IMPORT ATP-BINDING PROTEIN POTA"/>
    <property type="match status" value="1"/>
</dbReference>
<evidence type="ECO:0000313" key="6">
    <source>
        <dbReference type="Proteomes" id="UP000740754"/>
    </source>
</evidence>
<dbReference type="InterPro" id="IPR017871">
    <property type="entry name" value="ABC_transporter-like_CS"/>
</dbReference>
<dbReference type="Gene3D" id="3.40.50.300">
    <property type="entry name" value="P-loop containing nucleotide triphosphate hydrolases"/>
    <property type="match status" value="1"/>
</dbReference>
<reference evidence="5 6" key="1">
    <citation type="submission" date="2020-04" db="EMBL/GenBank/DDBJ databases">
        <title>Draft Whole-Genome sequence of Marichromatium bheemlicum DSM 18632, type strain.</title>
        <authorList>
            <person name="Kyndt J.A."/>
            <person name="Meyer T.E."/>
        </authorList>
    </citation>
    <scope>NUCLEOTIDE SEQUENCE [LARGE SCALE GENOMIC DNA]</scope>
    <source>
        <strain evidence="5 6">DSM 18632</strain>
    </source>
</reference>
<dbReference type="GO" id="GO:0005524">
    <property type="term" value="F:ATP binding"/>
    <property type="evidence" value="ECO:0007669"/>
    <property type="project" value="UniProtKB-KW"/>
</dbReference>
<evidence type="ECO:0000256" key="3">
    <source>
        <dbReference type="ARBA" id="ARBA00022840"/>
    </source>
</evidence>
<dbReference type="RefSeq" id="WP_168669625.1">
    <property type="nucleotide sequence ID" value="NZ_JAAXKX010000015.1"/>
</dbReference>
<dbReference type="Pfam" id="PF00005">
    <property type="entry name" value="ABC_tran"/>
    <property type="match status" value="1"/>
</dbReference>
<dbReference type="InterPro" id="IPR050093">
    <property type="entry name" value="ABC_SmlMolc_Importer"/>
</dbReference>
<keyword evidence="6" id="KW-1185">Reference proteome</keyword>
<gene>
    <name evidence="5" type="ORF">HF203_11040</name>
</gene>
<dbReference type="InterPro" id="IPR027417">
    <property type="entry name" value="P-loop_NTPase"/>
</dbReference>
<evidence type="ECO:0000259" key="4">
    <source>
        <dbReference type="PROSITE" id="PS50893"/>
    </source>
</evidence>
<dbReference type="PROSITE" id="PS50893">
    <property type="entry name" value="ABC_TRANSPORTER_2"/>
    <property type="match status" value="1"/>
</dbReference>
<feature type="domain" description="ABC transporter" evidence="4">
    <location>
        <begin position="1"/>
        <end position="233"/>
    </location>
</feature>
<sequence length="354" mass="38368">MTELSAHLAFRRPGFDLRLRLALPGAGITALLGPSGGGKSTLLRLLAGLERPRAGHIRHRQRLWYARAAGIDLAPRRRDLGFMFQDHALFPHLSVAENIGYGLARAPDRAARVTHWIERVGLGGLAQRRPGQLSGGQRQRVALARALAPAPALLLLDEPFSALDASLRQSLRLLVQELVAETATCALLVSHDLEDARQCADRIGVMIDGRLRRLDEAEALFAAPGDAEVARVLGWPNTLAVTRWEGRAACGPWGRVELARAPRRADRVVALLPDGPRPGARAGLAVEIARVIDMGPYRALSCRLPDRTALRIHLPRALPCPARGERTLLDVPPGCAIALPAGTAKTIQSTRYRP</sequence>
<evidence type="ECO:0000256" key="2">
    <source>
        <dbReference type="ARBA" id="ARBA00022741"/>
    </source>
</evidence>
<dbReference type="SMART" id="SM00382">
    <property type="entry name" value="AAA"/>
    <property type="match status" value="1"/>
</dbReference>
<keyword evidence="2" id="KW-0547">Nucleotide-binding</keyword>
<keyword evidence="1" id="KW-0813">Transport</keyword>
<organism evidence="5 6">
    <name type="scientific">Marichromatium bheemlicum</name>
    <dbReference type="NCBI Taxonomy" id="365339"/>
    <lineage>
        <taxon>Bacteria</taxon>
        <taxon>Pseudomonadati</taxon>
        <taxon>Pseudomonadota</taxon>
        <taxon>Gammaproteobacteria</taxon>
        <taxon>Chromatiales</taxon>
        <taxon>Chromatiaceae</taxon>
        <taxon>Marichromatium</taxon>
    </lineage>
</organism>
<dbReference type="EMBL" id="JAAXKX010000015">
    <property type="protein sequence ID" value="NKN33758.1"/>
    <property type="molecule type" value="Genomic_DNA"/>
</dbReference>
<accession>A0ABX1I949</accession>
<comment type="caution">
    <text evidence="5">The sequence shown here is derived from an EMBL/GenBank/DDBJ whole genome shotgun (WGS) entry which is preliminary data.</text>
</comment>
<dbReference type="SUPFAM" id="SSF52540">
    <property type="entry name" value="P-loop containing nucleoside triphosphate hydrolases"/>
    <property type="match status" value="1"/>
</dbReference>
<keyword evidence="3 5" id="KW-0067">ATP-binding</keyword>
<dbReference type="Proteomes" id="UP000740754">
    <property type="component" value="Unassembled WGS sequence"/>
</dbReference>
<evidence type="ECO:0000256" key="1">
    <source>
        <dbReference type="ARBA" id="ARBA00022448"/>
    </source>
</evidence>
<dbReference type="InterPro" id="IPR003439">
    <property type="entry name" value="ABC_transporter-like_ATP-bd"/>
</dbReference>
<dbReference type="PANTHER" id="PTHR42781">
    <property type="entry name" value="SPERMIDINE/PUTRESCINE IMPORT ATP-BINDING PROTEIN POTA"/>
    <property type="match status" value="1"/>
</dbReference>